<dbReference type="Pfam" id="PF02621">
    <property type="entry name" value="VitK2_biosynth"/>
    <property type="match status" value="2"/>
</dbReference>
<evidence type="ECO:0000313" key="5">
    <source>
        <dbReference type="EMBL" id="TKX28682.1"/>
    </source>
</evidence>
<dbReference type="HAMAP" id="MF_00995">
    <property type="entry name" value="MqnA"/>
    <property type="match status" value="1"/>
</dbReference>
<dbReference type="RefSeq" id="WP_137621257.1">
    <property type="nucleotide sequence ID" value="NZ_NXLZ01000017.1"/>
</dbReference>
<proteinExistence type="inferred from homology"/>
<dbReference type="Gene3D" id="3.40.190.10">
    <property type="entry name" value="Periplasmic binding protein-like II"/>
    <property type="match status" value="1"/>
</dbReference>
<dbReference type="InterPro" id="IPR003773">
    <property type="entry name" value="Menaquinone_biosynth"/>
</dbReference>
<gene>
    <name evidence="4" type="primary">mqnA</name>
    <name evidence="5" type="ORF">CQA69_08015</name>
</gene>
<evidence type="ECO:0000256" key="4">
    <source>
        <dbReference type="HAMAP-Rule" id="MF_00995"/>
    </source>
</evidence>
<dbReference type="UniPathway" id="UPA00079"/>
<dbReference type="InterPro" id="IPR030868">
    <property type="entry name" value="MqnA"/>
</dbReference>
<protein>
    <recommendedName>
        <fullName evidence="4">Chorismate dehydratase</fullName>
        <ecNumber evidence="4">4.2.1.151</ecNumber>
    </recommendedName>
    <alternativeName>
        <fullName evidence="4">Menaquinone biosynthetic enzyme MqnA</fullName>
    </alternativeName>
</protein>
<dbReference type="GO" id="GO:0016836">
    <property type="term" value="F:hydro-lyase activity"/>
    <property type="evidence" value="ECO:0007669"/>
    <property type="project" value="UniProtKB-UniRule"/>
</dbReference>
<dbReference type="Proteomes" id="UP000308838">
    <property type="component" value="Unassembled WGS sequence"/>
</dbReference>
<comment type="pathway">
    <text evidence="1 4">Quinol/quinone metabolism; menaquinone biosynthesis.</text>
</comment>
<sequence>MIFGKFDYINLLPLTIYLKKYPLPNGFKAVIFYKKGEPSHFNKELFYRRIDGAMTSSIESVRKKYKNLDVGICANKRVLSVLVEKDSIRAKDPSSATSNALSQVLGLKGRVIIGDKALKLYIQDPSSYIDLCYLWYQKTNLPFVFARFSCMQKKVYFSKILKSFARQKIKIPQYMLQKYAHKKDISTKDIKYYLNEVIYYNIAYKEKKALKRFVDAVKFKKEI</sequence>
<accession>A0A4V6DVL3</accession>
<comment type="function">
    <text evidence="4">Catalyzes the dehydration of chorismate into 3-[(1-carboxyvinyl)oxy]benzoate, a step in the biosynthesis of menaquinone (MK, vitamin K2).</text>
</comment>
<keyword evidence="2 4" id="KW-0474">Menaquinone biosynthesis</keyword>
<comment type="caution">
    <text evidence="5">The sequence shown here is derived from an EMBL/GenBank/DDBJ whole genome shotgun (WGS) entry which is preliminary data.</text>
</comment>
<comment type="catalytic activity">
    <reaction evidence="4">
        <text>chorismate = 3-[(1-carboxyvinyl)-oxy]benzoate + H2O</text>
        <dbReference type="Rhea" id="RHEA:40051"/>
        <dbReference type="ChEBI" id="CHEBI:15377"/>
        <dbReference type="ChEBI" id="CHEBI:29748"/>
        <dbReference type="ChEBI" id="CHEBI:76981"/>
        <dbReference type="EC" id="4.2.1.151"/>
    </reaction>
</comment>
<evidence type="ECO:0000313" key="6">
    <source>
        <dbReference type="Proteomes" id="UP000308838"/>
    </source>
</evidence>
<evidence type="ECO:0000256" key="2">
    <source>
        <dbReference type="ARBA" id="ARBA00022428"/>
    </source>
</evidence>
<dbReference type="SUPFAM" id="SSF53850">
    <property type="entry name" value="Periplasmic binding protein-like II"/>
    <property type="match status" value="1"/>
</dbReference>
<keyword evidence="6" id="KW-1185">Reference proteome</keyword>
<dbReference type="EMBL" id="NXLZ01000017">
    <property type="protein sequence ID" value="TKX28682.1"/>
    <property type="molecule type" value="Genomic_DNA"/>
</dbReference>
<evidence type="ECO:0000256" key="3">
    <source>
        <dbReference type="ARBA" id="ARBA00023239"/>
    </source>
</evidence>
<comment type="similarity">
    <text evidence="4">Belongs to the MqnA/MqnD family. MqnA subfamily.</text>
</comment>
<reference evidence="5 6" key="1">
    <citation type="submission" date="2018-05" db="EMBL/GenBank/DDBJ databases">
        <title>Novel Campyloabacter and Helicobacter Species and Strains.</title>
        <authorList>
            <person name="Mannion A.J."/>
            <person name="Shen Z."/>
            <person name="Fox J.G."/>
        </authorList>
    </citation>
    <scope>NUCLEOTIDE SEQUENCE [LARGE SCALE GENOMIC DNA]</scope>
    <source>
        <strain evidence="6">MIT17-664</strain>
    </source>
</reference>
<name>A0A4V6DVL3_9BACT</name>
<evidence type="ECO:0000256" key="1">
    <source>
        <dbReference type="ARBA" id="ARBA00004863"/>
    </source>
</evidence>
<dbReference type="EC" id="4.2.1.151" evidence="4"/>
<dbReference type="AlphaFoldDB" id="A0A4V6DVL3"/>
<keyword evidence="3 4" id="KW-0456">Lyase</keyword>
<organism evidence="5 6">
    <name type="scientific">Campylobacter estrildidarum</name>
    <dbReference type="NCBI Taxonomy" id="2510189"/>
    <lineage>
        <taxon>Bacteria</taxon>
        <taxon>Pseudomonadati</taxon>
        <taxon>Campylobacterota</taxon>
        <taxon>Epsilonproteobacteria</taxon>
        <taxon>Campylobacterales</taxon>
        <taxon>Campylobacteraceae</taxon>
        <taxon>Campylobacter</taxon>
    </lineage>
</organism>
<dbReference type="PANTHER" id="PTHR37690:SF1">
    <property type="entry name" value="CHORISMATE DEHYDRATASE"/>
    <property type="match status" value="1"/>
</dbReference>
<dbReference type="GO" id="GO:0009234">
    <property type="term" value="P:menaquinone biosynthetic process"/>
    <property type="evidence" value="ECO:0007669"/>
    <property type="project" value="UniProtKB-UniRule"/>
</dbReference>
<dbReference type="OrthoDB" id="9810112at2"/>
<dbReference type="PANTHER" id="PTHR37690">
    <property type="entry name" value="CHORISMATE DEHYDRATASE"/>
    <property type="match status" value="1"/>
</dbReference>